<evidence type="ECO:0000256" key="1">
    <source>
        <dbReference type="ARBA" id="ARBA00004613"/>
    </source>
</evidence>
<sequence>MTTVSGISAAAKRNEVLAGPSKDRQRQQPVRSIDTFTSTAIRNAVYKMYQPTIVNYQYKMKNIYSIVPQLFFIILAHACLPKEQYGNDAERKAYVGKHNYLRLQLSEGQVPKQPKATNVFNLKYDNNLEQEAYKISKTCAFKHVTVKDARWWHVGQNLFKSTNEVGWDHAIQAWFNEYSVYSYPDSASTKTGHYTQVIWSSTDKIGCAHTKCNNFHLYVCNYGPGGNIIGVKPYKTR</sequence>
<organism evidence="4 5">
    <name type="scientific">Aquatica leii</name>
    <dbReference type="NCBI Taxonomy" id="1421715"/>
    <lineage>
        <taxon>Eukaryota</taxon>
        <taxon>Metazoa</taxon>
        <taxon>Ecdysozoa</taxon>
        <taxon>Arthropoda</taxon>
        <taxon>Hexapoda</taxon>
        <taxon>Insecta</taxon>
        <taxon>Pterygota</taxon>
        <taxon>Neoptera</taxon>
        <taxon>Endopterygota</taxon>
        <taxon>Coleoptera</taxon>
        <taxon>Polyphaga</taxon>
        <taxon>Elateriformia</taxon>
        <taxon>Elateroidea</taxon>
        <taxon>Lampyridae</taxon>
        <taxon>Luciolinae</taxon>
        <taxon>Aquatica</taxon>
    </lineage>
</organism>
<dbReference type="SUPFAM" id="SSF55797">
    <property type="entry name" value="PR-1-like"/>
    <property type="match status" value="1"/>
</dbReference>
<dbReference type="InterPro" id="IPR018244">
    <property type="entry name" value="Allrgn_V5/Tpx1_CS"/>
</dbReference>
<dbReference type="Pfam" id="PF00188">
    <property type="entry name" value="CAP"/>
    <property type="match status" value="1"/>
</dbReference>
<dbReference type="AlphaFoldDB" id="A0AAN7PHC5"/>
<dbReference type="InterPro" id="IPR014044">
    <property type="entry name" value="CAP_dom"/>
</dbReference>
<dbReference type="SMART" id="SM00198">
    <property type="entry name" value="SCP"/>
    <property type="match status" value="1"/>
</dbReference>
<keyword evidence="2" id="KW-0964">Secreted</keyword>
<dbReference type="CDD" id="cd05380">
    <property type="entry name" value="CAP_euk"/>
    <property type="match status" value="1"/>
</dbReference>
<accession>A0AAN7PHC5</accession>
<proteinExistence type="predicted"/>
<evidence type="ECO:0000256" key="2">
    <source>
        <dbReference type="ARBA" id="ARBA00022525"/>
    </source>
</evidence>
<comment type="subcellular location">
    <subcellularLocation>
        <location evidence="1">Secreted</location>
    </subcellularLocation>
</comment>
<dbReference type="EMBL" id="JARPUR010000001">
    <property type="protein sequence ID" value="KAK4886509.1"/>
    <property type="molecule type" value="Genomic_DNA"/>
</dbReference>
<dbReference type="PRINTS" id="PR00837">
    <property type="entry name" value="V5TPXLIKE"/>
</dbReference>
<dbReference type="PROSITE" id="PS01010">
    <property type="entry name" value="CRISP_2"/>
    <property type="match status" value="1"/>
</dbReference>
<dbReference type="GO" id="GO:0005576">
    <property type="term" value="C:extracellular region"/>
    <property type="evidence" value="ECO:0007669"/>
    <property type="project" value="UniProtKB-SubCell"/>
</dbReference>
<dbReference type="PANTHER" id="PTHR10334">
    <property type="entry name" value="CYSTEINE-RICH SECRETORY PROTEIN-RELATED"/>
    <property type="match status" value="1"/>
</dbReference>
<dbReference type="Gene3D" id="3.40.33.10">
    <property type="entry name" value="CAP"/>
    <property type="match status" value="1"/>
</dbReference>
<reference evidence="5" key="1">
    <citation type="submission" date="2023-01" db="EMBL/GenBank/DDBJ databases">
        <title>Key to firefly adult light organ development and bioluminescence: homeobox transcription factors regulate luciferase expression and transportation to peroxisome.</title>
        <authorList>
            <person name="Fu X."/>
        </authorList>
    </citation>
    <scope>NUCLEOTIDE SEQUENCE [LARGE SCALE GENOMIC DNA]</scope>
</reference>
<dbReference type="PROSITE" id="PS01009">
    <property type="entry name" value="CRISP_1"/>
    <property type="match status" value="1"/>
</dbReference>
<comment type="caution">
    <text evidence="4">The sequence shown here is derived from an EMBL/GenBank/DDBJ whole genome shotgun (WGS) entry which is preliminary data.</text>
</comment>
<keyword evidence="5" id="KW-1185">Reference proteome</keyword>
<feature type="domain" description="SCP" evidence="3">
    <location>
        <begin position="89"/>
        <end position="230"/>
    </location>
</feature>
<protein>
    <recommendedName>
        <fullName evidence="3">SCP domain-containing protein</fullName>
    </recommendedName>
</protein>
<evidence type="ECO:0000259" key="3">
    <source>
        <dbReference type="SMART" id="SM00198"/>
    </source>
</evidence>
<dbReference type="Proteomes" id="UP001353858">
    <property type="component" value="Unassembled WGS sequence"/>
</dbReference>
<name>A0AAN7PHC5_9COLE</name>
<dbReference type="InterPro" id="IPR035940">
    <property type="entry name" value="CAP_sf"/>
</dbReference>
<evidence type="ECO:0000313" key="4">
    <source>
        <dbReference type="EMBL" id="KAK4886509.1"/>
    </source>
</evidence>
<dbReference type="InterPro" id="IPR001283">
    <property type="entry name" value="CRISP-related"/>
</dbReference>
<gene>
    <name evidence="4" type="ORF">RN001_002780</name>
</gene>
<evidence type="ECO:0000313" key="5">
    <source>
        <dbReference type="Proteomes" id="UP001353858"/>
    </source>
</evidence>